<dbReference type="AlphaFoldDB" id="A0A6I4NSL9"/>
<name>A0A6I4NSL9_9MICO</name>
<dbReference type="EMBL" id="WSTA01000004">
    <property type="protein sequence ID" value="MWB97253.1"/>
    <property type="molecule type" value="Genomic_DNA"/>
</dbReference>
<dbReference type="Pfam" id="PF04237">
    <property type="entry name" value="YjbR"/>
    <property type="match status" value="1"/>
</dbReference>
<sequence length="141" mass="15171">MPTFDDVRDIALSLPGVTEGVEGHRGGAAWRTARGMVVWERGPGRTDLEQLAELGRSWPDGHVAGARTDGVESAAALVETFPEAFFTIPHFTGYPAVLVILDTVDPAQLREVIVEAWLTRVPARVGAAWLAGQGNAEDREP</sequence>
<dbReference type="Proteomes" id="UP000438182">
    <property type="component" value="Unassembled WGS sequence"/>
</dbReference>
<keyword evidence="2" id="KW-1185">Reference proteome</keyword>
<comment type="caution">
    <text evidence="1">The sequence shown here is derived from an EMBL/GenBank/DDBJ whole genome shotgun (WGS) entry which is preliminary data.</text>
</comment>
<proteinExistence type="predicted"/>
<reference evidence="1 2" key="1">
    <citation type="submission" date="2019-12" db="EMBL/GenBank/DDBJ databases">
        <authorList>
            <person name="Kim Y.S."/>
        </authorList>
    </citation>
    <scope>NUCLEOTIDE SEQUENCE [LARGE SCALE GENOMIC DNA]</scope>
    <source>
        <strain evidence="1 2">MMS17-SY077</strain>
    </source>
</reference>
<accession>A0A6I4NSL9</accession>
<protein>
    <recommendedName>
        <fullName evidence="3">MmcQ/YjbR family DNA-binding protein</fullName>
    </recommendedName>
</protein>
<gene>
    <name evidence="1" type="ORF">GB864_01565</name>
</gene>
<organism evidence="1 2">
    <name type="scientific">Agromyces seonyuensis</name>
    <dbReference type="NCBI Taxonomy" id="2662446"/>
    <lineage>
        <taxon>Bacteria</taxon>
        <taxon>Bacillati</taxon>
        <taxon>Actinomycetota</taxon>
        <taxon>Actinomycetes</taxon>
        <taxon>Micrococcales</taxon>
        <taxon>Microbacteriaceae</taxon>
        <taxon>Agromyces</taxon>
    </lineage>
</organism>
<evidence type="ECO:0000313" key="1">
    <source>
        <dbReference type="EMBL" id="MWB97253.1"/>
    </source>
</evidence>
<evidence type="ECO:0008006" key="3">
    <source>
        <dbReference type="Google" id="ProtNLM"/>
    </source>
</evidence>
<evidence type="ECO:0000313" key="2">
    <source>
        <dbReference type="Proteomes" id="UP000438182"/>
    </source>
</evidence>
<dbReference type="InterPro" id="IPR058532">
    <property type="entry name" value="YjbR/MT2646/Rv2570-like"/>
</dbReference>
<dbReference type="RefSeq" id="WP_160422547.1">
    <property type="nucleotide sequence ID" value="NZ_WSTA01000004.1"/>
</dbReference>